<organism evidence="2 3">
    <name type="scientific">Cytobacillus oceanisediminis</name>
    <dbReference type="NCBI Taxonomy" id="665099"/>
    <lineage>
        <taxon>Bacteria</taxon>
        <taxon>Bacillati</taxon>
        <taxon>Bacillota</taxon>
        <taxon>Bacilli</taxon>
        <taxon>Bacillales</taxon>
        <taxon>Bacillaceae</taxon>
        <taxon>Cytobacillus</taxon>
    </lineage>
</organism>
<dbReference type="GO" id="GO:0003677">
    <property type="term" value="F:DNA binding"/>
    <property type="evidence" value="ECO:0007669"/>
    <property type="project" value="InterPro"/>
</dbReference>
<sequence>MNVELIKYLRSITDLSQSELASKVGVHQSLISKIEKGIVPAQPETEFKIMQVFSDAGISTQDIVLLQGVFNNRRIKGV</sequence>
<dbReference type="AlphaFoldDB" id="A0A2V2ZJW6"/>
<dbReference type="CDD" id="cd00093">
    <property type="entry name" value="HTH_XRE"/>
    <property type="match status" value="1"/>
</dbReference>
<dbReference type="InterPro" id="IPR001387">
    <property type="entry name" value="Cro/C1-type_HTH"/>
</dbReference>
<dbReference type="OrthoDB" id="2941545at2"/>
<protein>
    <submittedName>
        <fullName evidence="2">Helix-turn-helix protein</fullName>
    </submittedName>
</protein>
<dbReference type="EMBL" id="QGTW01000016">
    <property type="protein sequence ID" value="PWW20223.1"/>
    <property type="molecule type" value="Genomic_DNA"/>
</dbReference>
<dbReference type="RefSeq" id="WP_110067118.1">
    <property type="nucleotide sequence ID" value="NZ_QGTW01000016.1"/>
</dbReference>
<reference evidence="2 3" key="1">
    <citation type="submission" date="2018-05" db="EMBL/GenBank/DDBJ databases">
        <title>Freshwater and sediment microbial communities from various areas in North America, analyzing microbe dynamics in response to fracking.</title>
        <authorList>
            <person name="Lamendella R."/>
        </authorList>
    </citation>
    <scope>NUCLEOTIDE SEQUENCE [LARGE SCALE GENOMIC DNA]</scope>
    <source>
        <strain evidence="2 3">15_TX</strain>
    </source>
</reference>
<dbReference type="SMART" id="SM00530">
    <property type="entry name" value="HTH_XRE"/>
    <property type="match status" value="1"/>
</dbReference>
<dbReference type="Proteomes" id="UP000247150">
    <property type="component" value="Unassembled WGS sequence"/>
</dbReference>
<dbReference type="Pfam" id="PF01381">
    <property type="entry name" value="HTH_3"/>
    <property type="match status" value="1"/>
</dbReference>
<feature type="domain" description="HTH cro/C1-type" evidence="1">
    <location>
        <begin position="6"/>
        <end position="63"/>
    </location>
</feature>
<evidence type="ECO:0000259" key="1">
    <source>
        <dbReference type="PROSITE" id="PS50943"/>
    </source>
</evidence>
<dbReference type="PROSITE" id="PS50943">
    <property type="entry name" value="HTH_CROC1"/>
    <property type="match status" value="1"/>
</dbReference>
<accession>A0A2V2ZJW6</accession>
<proteinExistence type="predicted"/>
<name>A0A2V2ZJW6_9BACI</name>
<gene>
    <name evidence="2" type="ORF">DFO73_11637</name>
</gene>
<comment type="caution">
    <text evidence="2">The sequence shown here is derived from an EMBL/GenBank/DDBJ whole genome shotgun (WGS) entry which is preliminary data.</text>
</comment>
<dbReference type="SUPFAM" id="SSF47413">
    <property type="entry name" value="lambda repressor-like DNA-binding domains"/>
    <property type="match status" value="1"/>
</dbReference>
<dbReference type="Gene3D" id="1.10.260.40">
    <property type="entry name" value="lambda repressor-like DNA-binding domains"/>
    <property type="match status" value="1"/>
</dbReference>
<evidence type="ECO:0000313" key="3">
    <source>
        <dbReference type="Proteomes" id="UP000247150"/>
    </source>
</evidence>
<dbReference type="InterPro" id="IPR010982">
    <property type="entry name" value="Lambda_DNA-bd_dom_sf"/>
</dbReference>
<evidence type="ECO:0000313" key="2">
    <source>
        <dbReference type="EMBL" id="PWW20223.1"/>
    </source>
</evidence>